<evidence type="ECO:0000259" key="1">
    <source>
        <dbReference type="PROSITE" id="PS51340"/>
    </source>
</evidence>
<name>A0A7S8J0U1_9BACT</name>
<sequence length="244" mass="27480">MNTKSLGHIVSLQVGLPRVVAVNDTGTFSGQTWTTGFFKLPITNPVWLGKLNLYGDAQADLENHGGLDKAVNVYPIEHYAYWRRTLPLKDLPSGAFGENFTTHGLLENEVCIGDTFEVGDALVQVSQPRQPCWKLARRWGVKDLAIQFQETGRTGWYLRVLREGCVKAEDQLVLVDRPYPQWTIAAANLIMHHQKKDIGAARELSNCPTLSSRWRVKLTRRSTEIGLEENNSARLYGPHEEPTK</sequence>
<dbReference type="InterPro" id="IPR052353">
    <property type="entry name" value="Benzoxazolinone_Detox_Enz"/>
</dbReference>
<dbReference type="Pfam" id="PF03473">
    <property type="entry name" value="MOSC"/>
    <property type="match status" value="1"/>
</dbReference>
<dbReference type="GO" id="GO:0003824">
    <property type="term" value="F:catalytic activity"/>
    <property type="evidence" value="ECO:0007669"/>
    <property type="project" value="InterPro"/>
</dbReference>
<dbReference type="EMBL" id="CP047423">
    <property type="protein sequence ID" value="QPD05399.1"/>
    <property type="molecule type" value="Genomic_DNA"/>
</dbReference>
<dbReference type="GO" id="GO:0030170">
    <property type="term" value="F:pyridoxal phosphate binding"/>
    <property type="evidence" value="ECO:0007669"/>
    <property type="project" value="InterPro"/>
</dbReference>
<gene>
    <name evidence="2" type="ORF">Nkreftii_003173</name>
</gene>
<feature type="domain" description="MOSC" evidence="1">
    <location>
        <begin position="40"/>
        <end position="175"/>
    </location>
</feature>
<organism evidence="2 3">
    <name type="scientific">Candidatus Nitrospira kreftii</name>
    <dbReference type="NCBI Taxonomy" id="2652173"/>
    <lineage>
        <taxon>Bacteria</taxon>
        <taxon>Pseudomonadati</taxon>
        <taxon>Nitrospirota</taxon>
        <taxon>Nitrospiria</taxon>
        <taxon>Nitrospirales</taxon>
        <taxon>Nitrospiraceae</taxon>
        <taxon>Nitrospira</taxon>
    </lineage>
</organism>
<evidence type="ECO:0000313" key="2">
    <source>
        <dbReference type="EMBL" id="QPD05399.1"/>
    </source>
</evidence>
<dbReference type="InterPro" id="IPR011037">
    <property type="entry name" value="Pyrv_Knase-like_insert_dom_sf"/>
</dbReference>
<dbReference type="AlphaFoldDB" id="A0A7S8J0U1"/>
<dbReference type="PANTHER" id="PTHR30212:SF2">
    <property type="entry name" value="PROTEIN YIIM"/>
    <property type="match status" value="1"/>
</dbReference>
<dbReference type="PROSITE" id="PS51340">
    <property type="entry name" value="MOSC"/>
    <property type="match status" value="1"/>
</dbReference>
<dbReference type="Gene3D" id="2.40.33.20">
    <property type="entry name" value="PK beta-barrel domain-like"/>
    <property type="match status" value="1"/>
</dbReference>
<dbReference type="InterPro" id="IPR005302">
    <property type="entry name" value="MoCF_Sase_C"/>
</dbReference>
<dbReference type="SUPFAM" id="SSF50800">
    <property type="entry name" value="PK beta-barrel domain-like"/>
    <property type="match status" value="1"/>
</dbReference>
<evidence type="ECO:0000313" key="3">
    <source>
        <dbReference type="Proteomes" id="UP000593737"/>
    </source>
</evidence>
<accession>A0A7S8J0U1</accession>
<dbReference type="KEGG" id="nkf:Nkreftii_003173"/>
<dbReference type="GO" id="GO:0030151">
    <property type="term" value="F:molybdenum ion binding"/>
    <property type="evidence" value="ECO:0007669"/>
    <property type="project" value="InterPro"/>
</dbReference>
<dbReference type="Proteomes" id="UP000593737">
    <property type="component" value="Chromosome"/>
</dbReference>
<dbReference type="Pfam" id="PF03475">
    <property type="entry name" value="YiiM_3-alpha"/>
    <property type="match status" value="1"/>
</dbReference>
<dbReference type="InterPro" id="IPR005163">
    <property type="entry name" value="Tri_helical_YiiM-like"/>
</dbReference>
<protein>
    <recommendedName>
        <fullName evidence="1">MOSC domain-containing protein</fullName>
    </recommendedName>
</protein>
<dbReference type="PANTHER" id="PTHR30212">
    <property type="entry name" value="PROTEIN YIIM"/>
    <property type="match status" value="1"/>
</dbReference>
<reference evidence="2 3" key="1">
    <citation type="journal article" date="2020" name="ISME J.">
        <title>Enrichment and physiological characterization of a novel comammox Nitrospira indicates ammonium inhibition of complete nitrification.</title>
        <authorList>
            <person name="Sakoula D."/>
            <person name="Koch H."/>
            <person name="Frank J."/>
            <person name="Jetten M.S.M."/>
            <person name="van Kessel M.A.H.J."/>
            <person name="Lucker S."/>
        </authorList>
    </citation>
    <scope>NUCLEOTIDE SEQUENCE [LARGE SCALE GENOMIC DNA]</scope>
    <source>
        <strain evidence="2">Comreactor17</strain>
    </source>
</reference>
<proteinExistence type="predicted"/>